<dbReference type="Pfam" id="PF07833">
    <property type="entry name" value="Cu_amine_oxidN1"/>
    <property type="match status" value="1"/>
</dbReference>
<evidence type="ECO:0000313" key="3">
    <source>
        <dbReference type="EMBL" id="HIT85825.1"/>
    </source>
</evidence>
<evidence type="ECO:0000259" key="2">
    <source>
        <dbReference type="Pfam" id="PF07833"/>
    </source>
</evidence>
<reference evidence="3" key="2">
    <citation type="journal article" date="2021" name="PeerJ">
        <title>Extensive microbial diversity within the chicken gut microbiome revealed by metagenomics and culture.</title>
        <authorList>
            <person name="Gilroy R."/>
            <person name="Ravi A."/>
            <person name="Getino M."/>
            <person name="Pursley I."/>
            <person name="Horton D.L."/>
            <person name="Alikhan N.F."/>
            <person name="Baker D."/>
            <person name="Gharbi K."/>
            <person name="Hall N."/>
            <person name="Watson M."/>
            <person name="Adriaenssens E.M."/>
            <person name="Foster-Nyarko E."/>
            <person name="Jarju S."/>
            <person name="Secka A."/>
            <person name="Antonio M."/>
            <person name="Oren A."/>
            <person name="Chaudhuri R.R."/>
            <person name="La Ragione R."/>
            <person name="Hildebrand F."/>
            <person name="Pallen M.J."/>
        </authorList>
    </citation>
    <scope>NUCLEOTIDE SEQUENCE</scope>
    <source>
        <strain evidence="3">CHK181-108</strain>
    </source>
</reference>
<keyword evidence="1" id="KW-0732">Signal</keyword>
<gene>
    <name evidence="3" type="ORF">IAA60_07980</name>
</gene>
<reference evidence="3" key="1">
    <citation type="submission" date="2020-10" db="EMBL/GenBank/DDBJ databases">
        <authorList>
            <person name="Gilroy R."/>
        </authorList>
    </citation>
    <scope>NUCLEOTIDE SEQUENCE</scope>
    <source>
        <strain evidence="3">CHK181-108</strain>
    </source>
</reference>
<evidence type="ECO:0000256" key="1">
    <source>
        <dbReference type="SAM" id="SignalP"/>
    </source>
</evidence>
<dbReference type="EMBL" id="DVLU01000082">
    <property type="protein sequence ID" value="HIT85825.1"/>
    <property type="molecule type" value="Genomic_DNA"/>
</dbReference>
<comment type="caution">
    <text evidence="3">The sequence shown here is derived from an EMBL/GenBank/DDBJ whole genome shotgun (WGS) entry which is preliminary data.</text>
</comment>
<dbReference type="Gene3D" id="3.30.457.10">
    <property type="entry name" value="Copper amine oxidase-like, N-terminal domain"/>
    <property type="match status" value="1"/>
</dbReference>
<protein>
    <submittedName>
        <fullName evidence="3">Copper amine oxidase N-terminal domain-containing protein</fullName>
    </submittedName>
</protein>
<dbReference type="SUPFAM" id="SSF55383">
    <property type="entry name" value="Copper amine oxidase, domain N"/>
    <property type="match status" value="2"/>
</dbReference>
<feature type="signal peptide" evidence="1">
    <location>
        <begin position="1"/>
        <end position="37"/>
    </location>
</feature>
<dbReference type="CDD" id="cd15482">
    <property type="entry name" value="Sialidase_non-viral"/>
    <property type="match status" value="1"/>
</dbReference>
<sequence length="1328" mass="147487">MSYKIKFSGNRQILAAAVFIVLAAAVILLFRSVPAYAADFGWETGENIKLTGEGPDTTHGNIVDANCNTYWDGEQLWVFYTGDNVFNRYVGPDMDHLTKLEPSKLIGFDAFHGDDVYWTNGIYVDENGRWYTTLHVEYNYGNGAAHERKIMYAISDDNAATWTRRETIITGDGPENAAECQGRYETFGCGDNKLYVDEKSGYIYCYYAKSLIDRKSGEMFKTICAARSPISAKMAKGSWQKWYNGEWCEPGIGGHDSPLFSPPSTAAVVTYNTYLERYMAIGFQKPSDMGFISTCTSLEENDWTTPQYFSPQGKLGWYFMFMDMNTKGGEKTGRTFRIYNFSASTAEPYYFNVTLDKSKPADSKDCPYFYPDYSGIKSVSYLSEYNDILNTVPPYAYCESFDGGAYGWTSDGAELAVAGQQNVLNVKNNTENKSRISPDFNASLNSGASRFTVNLKSGSGFGVYLNYNGENDYLLLSYLEGSFTLQNAHEETRELYSADLKHNYTYGIRAESYGDNFTLKIDENTVFDGEIDMQKPNGGSFMLCSYPGTEVNYDDILLYDGVRVLIDDYEIALEAKPVLKNDVLMAPVRRISELFGAYVEFDASADRVIIKKSGKSGADTEILFTIGSSTAYVNGKPVDMGEASFFADGCAAAPLKFLAEAFGASLTMHKDAGEAHISSNGKLFIKLPQLEPWEPEFAEKGEGMYVNDYLEDFKTTHQTIGQFSVVNDNRPEFDVKTRIYRHSVYSGEEEYARVYKLDTDINDYRINVYCVENIARYYNIYLSKDGSSWTQSEFTNVNTAPDPNRSGMYFSTLMPKTEIGGGYVYLKIELAKIGETWRNQLCGVKINYNEDEFVKNALAELEPPEFFGSGRLPESVSWYPVNISWSIEKNDYTDNYGNILKYPPASAGNVKIKAAATAVCGGKTSSKTFYISVPAQSGNVVTDDTNTYGEGTPLQSIKSNEKYGWADGWLQKEGSAEYSKTAGTPYGKMAAVSSPNGTSVSVSREISADIDLDTARTYYITWQQSMTLPYENVLYRSQRVIFDGALIGGERNKELSAVAMADFTDENYIDGDSLPVWLIFKAGDFKLSRGPNNEEEPFLMVKGQTYTFVMRIDASGMEYDTVYLKAYPAGAPEPDEWQLEASVKLGGKISGITLKAETQAGKNAYFGNIQIESLNERDASAHDEAENALKSGNASKAEALLPKLCEGAWKNSIISRISNDGKLVLENIELMRNGVRVSDINGDKTELAFGVTNNGAEEKSCDIAAASYKDGVLTDCQIISVSAAPGETAYLTAAAGENADEVKLFMFDSMNNLKPLRRAALINERIFQ</sequence>
<organism evidence="3 4">
    <name type="scientific">Candidatus Ornithomonoglobus intestinigallinarum</name>
    <dbReference type="NCBI Taxonomy" id="2840894"/>
    <lineage>
        <taxon>Bacteria</taxon>
        <taxon>Bacillati</taxon>
        <taxon>Bacillota</taxon>
        <taxon>Clostridia</taxon>
        <taxon>Candidatus Ornithomonoglobus</taxon>
    </lineage>
</organism>
<dbReference type="InterPro" id="IPR012854">
    <property type="entry name" value="Cu_amine_oxidase-like_N"/>
</dbReference>
<proteinExistence type="predicted"/>
<accession>A0A9D1H3F4</accession>
<dbReference type="Proteomes" id="UP000824165">
    <property type="component" value="Unassembled WGS sequence"/>
</dbReference>
<dbReference type="InterPro" id="IPR036582">
    <property type="entry name" value="Mao_N_sf"/>
</dbReference>
<evidence type="ECO:0000313" key="4">
    <source>
        <dbReference type="Proteomes" id="UP000824165"/>
    </source>
</evidence>
<feature type="chain" id="PRO_5038910038" evidence="1">
    <location>
        <begin position="38"/>
        <end position="1328"/>
    </location>
</feature>
<feature type="domain" description="Copper amine oxidase-like N-terminal" evidence="2">
    <location>
        <begin position="566"/>
        <end position="674"/>
    </location>
</feature>
<name>A0A9D1H3F4_9FIRM</name>